<accession>A0A1H8SH23</accession>
<evidence type="ECO:0000313" key="8">
    <source>
        <dbReference type="Proteomes" id="UP000199126"/>
    </source>
</evidence>
<reference evidence="8" key="1">
    <citation type="submission" date="2016-10" db="EMBL/GenBank/DDBJ databases">
        <authorList>
            <person name="Varghese N."/>
            <person name="Submissions S."/>
        </authorList>
    </citation>
    <scope>NUCLEOTIDE SEQUENCE [LARGE SCALE GENOMIC DNA]</scope>
    <source>
        <strain evidence="8">CGMCC 1.10121</strain>
    </source>
</reference>
<comment type="cofactor">
    <cofactor evidence="1">
        <name>FAD</name>
        <dbReference type="ChEBI" id="CHEBI:57692"/>
    </cofactor>
</comment>
<dbReference type="EMBL" id="FODV01000005">
    <property type="protein sequence ID" value="SEO77837.1"/>
    <property type="molecule type" value="Genomic_DNA"/>
</dbReference>
<dbReference type="InterPro" id="IPR016167">
    <property type="entry name" value="FAD-bd_PCMH_sub1"/>
</dbReference>
<dbReference type="InterPro" id="IPR050416">
    <property type="entry name" value="FAD-linked_Oxidoreductase"/>
</dbReference>
<keyword evidence="4" id="KW-0274">FAD</keyword>
<keyword evidence="8" id="KW-1185">Reference proteome</keyword>
<dbReference type="Gene3D" id="3.30.43.10">
    <property type="entry name" value="Uridine Diphospho-n-acetylenolpyruvylglucosamine Reductase, domain 2"/>
    <property type="match status" value="1"/>
</dbReference>
<evidence type="ECO:0000256" key="2">
    <source>
        <dbReference type="ARBA" id="ARBA00005466"/>
    </source>
</evidence>
<dbReference type="InterPro" id="IPR006094">
    <property type="entry name" value="Oxid_FAD_bind_N"/>
</dbReference>
<evidence type="ECO:0000256" key="5">
    <source>
        <dbReference type="ARBA" id="ARBA00023002"/>
    </source>
</evidence>
<dbReference type="PANTHER" id="PTHR42973:SF39">
    <property type="entry name" value="FAD-BINDING PCMH-TYPE DOMAIN-CONTAINING PROTEIN"/>
    <property type="match status" value="1"/>
</dbReference>
<dbReference type="Pfam" id="PF01565">
    <property type="entry name" value="FAD_binding_4"/>
    <property type="match status" value="1"/>
</dbReference>
<dbReference type="Gene3D" id="3.30.465.10">
    <property type="match status" value="1"/>
</dbReference>
<organism evidence="7 8">
    <name type="scientific">Halogranum amylolyticum</name>
    <dbReference type="NCBI Taxonomy" id="660520"/>
    <lineage>
        <taxon>Archaea</taxon>
        <taxon>Methanobacteriati</taxon>
        <taxon>Methanobacteriota</taxon>
        <taxon>Stenosarchaea group</taxon>
        <taxon>Halobacteria</taxon>
        <taxon>Halobacteriales</taxon>
        <taxon>Haloferacaceae</taxon>
    </lineage>
</organism>
<gene>
    <name evidence="7" type="ORF">SAMN04487948_10579</name>
</gene>
<protein>
    <submittedName>
        <fullName evidence="7">FAD/FMN-containing dehydrogenase</fullName>
    </submittedName>
</protein>
<dbReference type="Gene3D" id="3.40.462.20">
    <property type="match status" value="1"/>
</dbReference>
<dbReference type="GO" id="GO:0071949">
    <property type="term" value="F:FAD binding"/>
    <property type="evidence" value="ECO:0007669"/>
    <property type="project" value="InterPro"/>
</dbReference>
<comment type="similarity">
    <text evidence="2">Belongs to the oxygen-dependent FAD-linked oxidoreductase family.</text>
</comment>
<dbReference type="PROSITE" id="PS51387">
    <property type="entry name" value="FAD_PCMH"/>
    <property type="match status" value="1"/>
</dbReference>
<keyword evidence="5" id="KW-0560">Oxidoreductase</keyword>
<name>A0A1H8SH23_9EURY</name>
<dbReference type="PANTHER" id="PTHR42973">
    <property type="entry name" value="BINDING OXIDOREDUCTASE, PUTATIVE (AFU_ORTHOLOGUE AFUA_1G17690)-RELATED"/>
    <property type="match status" value="1"/>
</dbReference>
<dbReference type="InterPro" id="IPR016166">
    <property type="entry name" value="FAD-bd_PCMH"/>
</dbReference>
<feature type="domain" description="FAD-binding PCMH-type" evidence="6">
    <location>
        <begin position="41"/>
        <end position="212"/>
    </location>
</feature>
<dbReference type="InterPro" id="IPR012951">
    <property type="entry name" value="BBE"/>
</dbReference>
<evidence type="ECO:0000313" key="7">
    <source>
        <dbReference type="EMBL" id="SEO77837.1"/>
    </source>
</evidence>
<evidence type="ECO:0000256" key="1">
    <source>
        <dbReference type="ARBA" id="ARBA00001974"/>
    </source>
</evidence>
<proteinExistence type="inferred from homology"/>
<dbReference type="Proteomes" id="UP000199126">
    <property type="component" value="Unassembled WGS sequence"/>
</dbReference>
<dbReference type="InterPro" id="IPR016169">
    <property type="entry name" value="FAD-bd_PCMH_sub2"/>
</dbReference>
<dbReference type="AlphaFoldDB" id="A0A1H8SH23"/>
<dbReference type="GO" id="GO:0016491">
    <property type="term" value="F:oxidoreductase activity"/>
    <property type="evidence" value="ECO:0007669"/>
    <property type="project" value="UniProtKB-KW"/>
</dbReference>
<dbReference type="InterPro" id="IPR036318">
    <property type="entry name" value="FAD-bd_PCMH-like_sf"/>
</dbReference>
<evidence type="ECO:0000259" key="6">
    <source>
        <dbReference type="PROSITE" id="PS51387"/>
    </source>
</evidence>
<evidence type="ECO:0000256" key="4">
    <source>
        <dbReference type="ARBA" id="ARBA00022827"/>
    </source>
</evidence>
<dbReference type="Pfam" id="PF08031">
    <property type="entry name" value="BBE"/>
    <property type="match status" value="1"/>
</dbReference>
<dbReference type="RefSeq" id="WP_170864785.1">
    <property type="nucleotide sequence ID" value="NZ_FODV01000005.1"/>
</dbReference>
<dbReference type="SUPFAM" id="SSF56176">
    <property type="entry name" value="FAD-binding/transporter-associated domain-like"/>
    <property type="match status" value="1"/>
</dbReference>
<evidence type="ECO:0000256" key="3">
    <source>
        <dbReference type="ARBA" id="ARBA00022630"/>
    </source>
</evidence>
<keyword evidence="3" id="KW-0285">Flavoprotein</keyword>
<sequence length="465" mass="51459">MAATTDLETSTVESFRDQLRGEVLQPGDEGYDEARTVWNAMIDKEPTLVAKCEGTADVIRAVNFARELGLLTAVKGGGHNIAGKAVCDDGLLIDLSAINNVRVDPDSQTARVGGGATWGEFDHEAQAFGLATTGGIVSSTGVAGLTLGGGLGHLDRKYGLASDNLRSVEIVTADGELVHASEDENRDLFWGVRGGGGNFGIVTSFEFDLHEVGPEVLAGPIIYRYEDAADVFRFYRDFMREARDEIQCYAFFSKGSAELGLPESLHGETIFVLFPSYAGEIDEGSEVLAPLQNFGDPIADAVQPMPYTALQSFVDDRWEEGARNYWKSRFFDELTDEAIDTIVEYCDSSAPFTSVFTDGWLGGAISRPDHDATAFPHRDKAFSFTIGMRWQDPTRDDEHIAWARDFHEALEPYASDGVYVNLLDRDDSKRVPDAYGERYDRLRELKREWDPENRFRLNQNIEPAE</sequence>